<organism evidence="3 4">
    <name type="scientific">Kribbella sandramycini</name>
    <dbReference type="NCBI Taxonomy" id="60450"/>
    <lineage>
        <taxon>Bacteria</taxon>
        <taxon>Bacillati</taxon>
        <taxon>Actinomycetota</taxon>
        <taxon>Actinomycetes</taxon>
        <taxon>Propionibacteriales</taxon>
        <taxon>Kribbellaceae</taxon>
        <taxon>Kribbella</taxon>
    </lineage>
</organism>
<keyword evidence="1" id="KW-0472">Membrane</keyword>
<dbReference type="RefSeq" id="WP_171675232.1">
    <property type="nucleotide sequence ID" value="NZ_BAAAGT010000004.1"/>
</dbReference>
<dbReference type="EMBL" id="JACHKF010000001">
    <property type="protein sequence ID" value="MBB6566612.1"/>
    <property type="molecule type" value="Genomic_DNA"/>
</dbReference>
<evidence type="ECO:0000313" key="5">
    <source>
        <dbReference type="Proteomes" id="UP000553957"/>
    </source>
</evidence>
<dbReference type="Proteomes" id="UP000553957">
    <property type="component" value="Unassembled WGS sequence"/>
</dbReference>
<evidence type="ECO:0000256" key="1">
    <source>
        <dbReference type="SAM" id="Phobius"/>
    </source>
</evidence>
<gene>
    <name evidence="2" type="ORF">HNR71_002249</name>
    <name evidence="3" type="ORF">HPO96_21030</name>
</gene>
<reference evidence="2 5" key="2">
    <citation type="submission" date="2020-08" db="EMBL/GenBank/DDBJ databases">
        <title>Sequencing the genomes of 1000 actinobacteria strains.</title>
        <authorList>
            <person name="Klenk H.-P."/>
        </authorList>
    </citation>
    <scope>NUCLEOTIDE SEQUENCE [LARGE SCALE GENOMIC DNA]</scope>
    <source>
        <strain evidence="2 5">DSM 15626</strain>
    </source>
</reference>
<dbReference type="AlphaFoldDB" id="A0A7Y4L1Q6"/>
<dbReference type="InterPro" id="IPR025597">
    <property type="entry name" value="DUF4345"/>
</dbReference>
<sequence>MAETKSRKALLATLGVLGAVPVASGLSGILGGPKAAPGGGPTTASVDSEYRFVNTFWAMAGLVLWWSIRRPEERATVTRVVLGTAAVGGVPRLISARRTGKPHPVFRAATVLELVIVPIVIGWHAAVVRRNGGTADQASD</sequence>
<name>A0A7Y4L1Q6_9ACTN</name>
<proteinExistence type="predicted"/>
<dbReference type="Proteomes" id="UP000534306">
    <property type="component" value="Unassembled WGS sequence"/>
</dbReference>
<reference evidence="3 4" key="1">
    <citation type="submission" date="2020-05" db="EMBL/GenBank/DDBJ databases">
        <title>Genome sequence of Kribbella sandramycini ATCC 39419.</title>
        <authorList>
            <person name="Maclea K.S."/>
            <person name="Fair J.L."/>
        </authorList>
    </citation>
    <scope>NUCLEOTIDE SEQUENCE [LARGE SCALE GENOMIC DNA]</scope>
    <source>
        <strain evidence="3 4">ATCC 39419</strain>
    </source>
</reference>
<dbReference type="EMBL" id="JABJRC010000005">
    <property type="protein sequence ID" value="NOL42733.1"/>
    <property type="molecule type" value="Genomic_DNA"/>
</dbReference>
<dbReference type="Pfam" id="PF14248">
    <property type="entry name" value="DUF4345"/>
    <property type="match status" value="1"/>
</dbReference>
<feature type="transmembrane region" description="Helical" evidence="1">
    <location>
        <begin position="49"/>
        <end position="68"/>
    </location>
</feature>
<evidence type="ECO:0000313" key="3">
    <source>
        <dbReference type="EMBL" id="NOL42733.1"/>
    </source>
</evidence>
<comment type="caution">
    <text evidence="3">The sequence shown here is derived from an EMBL/GenBank/DDBJ whole genome shotgun (WGS) entry which is preliminary data.</text>
</comment>
<keyword evidence="1" id="KW-0812">Transmembrane</keyword>
<feature type="transmembrane region" description="Helical" evidence="1">
    <location>
        <begin position="105"/>
        <end position="126"/>
    </location>
</feature>
<evidence type="ECO:0000313" key="4">
    <source>
        <dbReference type="Proteomes" id="UP000534306"/>
    </source>
</evidence>
<keyword evidence="4" id="KW-1185">Reference proteome</keyword>
<protein>
    <submittedName>
        <fullName evidence="3">DUF4345 domain-containing protein</fullName>
    </submittedName>
</protein>
<accession>A0A7Y4L1Q6</accession>
<keyword evidence="1" id="KW-1133">Transmembrane helix</keyword>
<evidence type="ECO:0000313" key="2">
    <source>
        <dbReference type="EMBL" id="MBB6566612.1"/>
    </source>
</evidence>